<gene>
    <name evidence="2" type="ORF">OXX778_LOCUS20456</name>
</gene>
<dbReference type="EMBL" id="CAJNOC010006824">
    <property type="protein sequence ID" value="CAF1086598.1"/>
    <property type="molecule type" value="Genomic_DNA"/>
</dbReference>
<dbReference type="Proteomes" id="UP000663879">
    <property type="component" value="Unassembled WGS sequence"/>
</dbReference>
<organism evidence="2 3">
    <name type="scientific">Brachionus calyciflorus</name>
    <dbReference type="NCBI Taxonomy" id="104777"/>
    <lineage>
        <taxon>Eukaryota</taxon>
        <taxon>Metazoa</taxon>
        <taxon>Spiralia</taxon>
        <taxon>Gnathifera</taxon>
        <taxon>Rotifera</taxon>
        <taxon>Eurotatoria</taxon>
        <taxon>Monogononta</taxon>
        <taxon>Pseudotrocha</taxon>
        <taxon>Ploima</taxon>
        <taxon>Brachionidae</taxon>
        <taxon>Brachionus</taxon>
    </lineage>
</organism>
<protein>
    <submittedName>
        <fullName evidence="2">Uncharacterized protein</fullName>
    </submittedName>
</protein>
<dbReference type="AlphaFoldDB" id="A0A814N2N9"/>
<name>A0A814N2N9_9BILA</name>
<evidence type="ECO:0000256" key="1">
    <source>
        <dbReference type="SAM" id="MobiDB-lite"/>
    </source>
</evidence>
<feature type="region of interest" description="Disordered" evidence="1">
    <location>
        <begin position="152"/>
        <end position="180"/>
    </location>
</feature>
<reference evidence="2" key="1">
    <citation type="submission" date="2021-02" db="EMBL/GenBank/DDBJ databases">
        <authorList>
            <person name="Nowell W R."/>
        </authorList>
    </citation>
    <scope>NUCLEOTIDE SEQUENCE</scope>
    <source>
        <strain evidence="2">Ploen Becks lab</strain>
    </source>
</reference>
<evidence type="ECO:0000313" key="3">
    <source>
        <dbReference type="Proteomes" id="UP000663879"/>
    </source>
</evidence>
<sequence length="180" mass="20221">MPPKKNKKAAAEAHLDFVTEADNEVSQKAVKVKNSEEIEMMAVKFIVLDPLHPFHRLNGGVLIKGTKVTFYHEMDEEIQIIDGCISHDKSFKVPKQKATKYLKDSKAELKQVAVDQTLSSISTQLAYLNENLSKSNEENQKLKSLLLENLSPPASRCTSPSVKRKNSNEIVEIETEEKAK</sequence>
<proteinExistence type="predicted"/>
<keyword evidence="3" id="KW-1185">Reference proteome</keyword>
<feature type="compositionally biased region" description="Acidic residues" evidence="1">
    <location>
        <begin position="171"/>
        <end position="180"/>
    </location>
</feature>
<accession>A0A814N2N9</accession>
<evidence type="ECO:0000313" key="2">
    <source>
        <dbReference type="EMBL" id="CAF1086598.1"/>
    </source>
</evidence>
<dbReference type="OrthoDB" id="10213864at2759"/>
<comment type="caution">
    <text evidence="2">The sequence shown here is derived from an EMBL/GenBank/DDBJ whole genome shotgun (WGS) entry which is preliminary data.</text>
</comment>